<dbReference type="Gene3D" id="3.40.640.10">
    <property type="entry name" value="Type I PLP-dependent aspartate aminotransferase-like (Major domain)"/>
    <property type="match status" value="1"/>
</dbReference>
<dbReference type="Pfam" id="PF00266">
    <property type="entry name" value="Aminotran_5"/>
    <property type="match status" value="1"/>
</dbReference>
<dbReference type="InterPro" id="IPR015421">
    <property type="entry name" value="PyrdxlP-dep_Trfase_major"/>
</dbReference>
<dbReference type="OrthoDB" id="9804366at2"/>
<gene>
    <name evidence="8" type="ORF">FOJ82_07520</name>
</gene>
<dbReference type="Gene3D" id="3.90.1150.10">
    <property type="entry name" value="Aspartate Aminotransferase, domain 1"/>
    <property type="match status" value="1"/>
</dbReference>
<dbReference type="InterPro" id="IPR015422">
    <property type="entry name" value="PyrdxlP-dep_Trfase_small"/>
</dbReference>
<reference evidence="8 9" key="1">
    <citation type="submission" date="2019-07" db="EMBL/GenBank/DDBJ databases">
        <authorList>
            <person name="Zhou L.-Y."/>
        </authorList>
    </citation>
    <scope>NUCLEOTIDE SEQUENCE [LARGE SCALE GENOMIC DNA]</scope>
    <source>
        <strain evidence="8 9">YIM 101269</strain>
    </source>
</reference>
<feature type="domain" description="Aminotransferase class V" evidence="7">
    <location>
        <begin position="26"/>
        <end position="398"/>
    </location>
</feature>
<keyword evidence="9" id="KW-1185">Reference proteome</keyword>
<comment type="caution">
    <text evidence="8">The sequence shown here is derived from an EMBL/GenBank/DDBJ whole genome shotgun (WGS) entry which is preliminary data.</text>
</comment>
<dbReference type="InterPro" id="IPR010970">
    <property type="entry name" value="Cys_dSase_SufS"/>
</dbReference>
<comment type="cofactor">
    <cofactor evidence="1">
        <name>pyridoxal 5'-phosphate</name>
        <dbReference type="ChEBI" id="CHEBI:597326"/>
    </cofactor>
</comment>
<evidence type="ECO:0000256" key="1">
    <source>
        <dbReference type="ARBA" id="ARBA00001933"/>
    </source>
</evidence>
<evidence type="ECO:0000256" key="4">
    <source>
        <dbReference type="ARBA" id="ARBA00022679"/>
    </source>
</evidence>
<dbReference type="EMBL" id="VKKG01000002">
    <property type="protein sequence ID" value="TRY18942.1"/>
    <property type="molecule type" value="Genomic_DNA"/>
</dbReference>
<dbReference type="PANTHER" id="PTHR43586">
    <property type="entry name" value="CYSTEINE DESULFURASE"/>
    <property type="match status" value="1"/>
</dbReference>
<dbReference type="AlphaFoldDB" id="A0A553K2K1"/>
<dbReference type="SUPFAM" id="SSF53383">
    <property type="entry name" value="PLP-dependent transferases"/>
    <property type="match status" value="1"/>
</dbReference>
<evidence type="ECO:0000313" key="8">
    <source>
        <dbReference type="EMBL" id="TRY18942.1"/>
    </source>
</evidence>
<dbReference type="Proteomes" id="UP000317638">
    <property type="component" value="Unassembled WGS sequence"/>
</dbReference>
<dbReference type="PANTHER" id="PTHR43586:SF8">
    <property type="entry name" value="CYSTEINE DESULFURASE 1, CHLOROPLASTIC"/>
    <property type="match status" value="1"/>
</dbReference>
<dbReference type="InterPro" id="IPR015424">
    <property type="entry name" value="PyrdxlP-dep_Trfase"/>
</dbReference>
<dbReference type="NCBIfam" id="TIGR01979">
    <property type="entry name" value="sufS"/>
    <property type="match status" value="1"/>
</dbReference>
<evidence type="ECO:0000256" key="6">
    <source>
        <dbReference type="ARBA" id="ARBA00050776"/>
    </source>
</evidence>
<protein>
    <recommendedName>
        <fullName evidence="3">cysteine desulfurase</fullName>
        <ecNumber evidence="3">2.8.1.7</ecNumber>
    </recommendedName>
</protein>
<dbReference type="InterPro" id="IPR000192">
    <property type="entry name" value="Aminotrans_V_dom"/>
</dbReference>
<sequence>MNVFDVDAIRRDFPILSRTQGDHPLVYLDSGNTSQKPQAVIDALSEHYSRHNANVARAMHLLGAEATEAYEGARSAVAGFIGAARPEEVVFTKNASEALNLAANTLGAGLQPGDEVVISVMEHHSNIVPWQLVCERTGATLRWFDVTDDGRLDLESAERDHLINERTKIVSLTWVSNVVGTRNPITEIAAKAHEVGANVVVDASQAVPHQATFVQSLGADLMAFTGHKMLGPTGIGVLWGRYDLLASLPPFLGGGEMIEVVEMGHSTYAAPPYRFEAGTPPIAQAVGLGAAVKYLEGVGMDAVEAHDHEITAYALDKLQAIDGLTILGPREAVERGSALSFNLDGVHPHDVMQVLDSRGVAIRGGHHCARPLHKRLGHQSSTRASSYLYTTTAEIDALADALVHTRNYFAPRFGG</sequence>
<keyword evidence="5" id="KW-0663">Pyridoxal phosphate</keyword>
<name>A0A553K2K1_9ACTN</name>
<dbReference type="CDD" id="cd06453">
    <property type="entry name" value="SufS_like"/>
    <property type="match status" value="1"/>
</dbReference>
<dbReference type="GO" id="GO:0030170">
    <property type="term" value="F:pyridoxal phosphate binding"/>
    <property type="evidence" value="ECO:0007669"/>
    <property type="project" value="InterPro"/>
</dbReference>
<organism evidence="8 9">
    <name type="scientific">Tessaracoccus rhinocerotis</name>
    <dbReference type="NCBI Taxonomy" id="1689449"/>
    <lineage>
        <taxon>Bacteria</taxon>
        <taxon>Bacillati</taxon>
        <taxon>Actinomycetota</taxon>
        <taxon>Actinomycetes</taxon>
        <taxon>Propionibacteriales</taxon>
        <taxon>Propionibacteriaceae</taxon>
        <taxon>Tessaracoccus</taxon>
    </lineage>
</organism>
<dbReference type="GO" id="GO:0006534">
    <property type="term" value="P:cysteine metabolic process"/>
    <property type="evidence" value="ECO:0007669"/>
    <property type="project" value="InterPro"/>
</dbReference>
<keyword evidence="4" id="KW-0808">Transferase</keyword>
<dbReference type="GO" id="GO:0031071">
    <property type="term" value="F:cysteine desulfurase activity"/>
    <property type="evidence" value="ECO:0007669"/>
    <property type="project" value="UniProtKB-EC"/>
</dbReference>
<accession>A0A553K2K1</accession>
<evidence type="ECO:0000259" key="7">
    <source>
        <dbReference type="Pfam" id="PF00266"/>
    </source>
</evidence>
<proteinExistence type="inferred from homology"/>
<dbReference type="EC" id="2.8.1.7" evidence="3"/>
<evidence type="ECO:0000256" key="5">
    <source>
        <dbReference type="ARBA" id="ARBA00022898"/>
    </source>
</evidence>
<comment type="similarity">
    <text evidence="2">Belongs to the class-V pyridoxal-phosphate-dependent aminotransferase family. Csd subfamily.</text>
</comment>
<comment type="catalytic activity">
    <reaction evidence="6">
        <text>(sulfur carrier)-H + L-cysteine = (sulfur carrier)-SH + L-alanine</text>
        <dbReference type="Rhea" id="RHEA:43892"/>
        <dbReference type="Rhea" id="RHEA-COMP:14737"/>
        <dbReference type="Rhea" id="RHEA-COMP:14739"/>
        <dbReference type="ChEBI" id="CHEBI:29917"/>
        <dbReference type="ChEBI" id="CHEBI:35235"/>
        <dbReference type="ChEBI" id="CHEBI:57972"/>
        <dbReference type="ChEBI" id="CHEBI:64428"/>
        <dbReference type="EC" id="2.8.1.7"/>
    </reaction>
</comment>
<evidence type="ECO:0000256" key="2">
    <source>
        <dbReference type="ARBA" id="ARBA00010447"/>
    </source>
</evidence>
<evidence type="ECO:0000256" key="3">
    <source>
        <dbReference type="ARBA" id="ARBA00012239"/>
    </source>
</evidence>
<evidence type="ECO:0000313" key="9">
    <source>
        <dbReference type="Proteomes" id="UP000317638"/>
    </source>
</evidence>